<feature type="region of interest" description="Disordered" evidence="5">
    <location>
        <begin position="256"/>
        <end position="275"/>
    </location>
</feature>
<dbReference type="InterPro" id="IPR050166">
    <property type="entry name" value="ABC_transporter_ATP-bind"/>
</dbReference>
<dbReference type="InterPro" id="IPR027417">
    <property type="entry name" value="P-loop_NTPase"/>
</dbReference>
<dbReference type="PANTHER" id="PTHR42788:SF13">
    <property type="entry name" value="ALIPHATIC SULFONATES IMPORT ATP-BINDING PROTEIN SSUB"/>
    <property type="match status" value="1"/>
</dbReference>
<dbReference type="SUPFAM" id="SSF52540">
    <property type="entry name" value="P-loop containing nucleoside triphosphate hydrolases"/>
    <property type="match status" value="1"/>
</dbReference>
<gene>
    <name evidence="7" type="ORF">FGS76_07200</name>
</gene>
<name>A0ABY2XP34_9GAMM</name>
<organism evidence="7 8">
    <name type="scientific">Alloalcanivorax gelatiniphagus</name>
    <dbReference type="NCBI Taxonomy" id="1194167"/>
    <lineage>
        <taxon>Bacteria</taxon>
        <taxon>Pseudomonadati</taxon>
        <taxon>Pseudomonadota</taxon>
        <taxon>Gammaproteobacteria</taxon>
        <taxon>Oceanospirillales</taxon>
        <taxon>Alcanivoracaceae</taxon>
        <taxon>Alloalcanivorax</taxon>
    </lineage>
</organism>
<comment type="caution">
    <text evidence="7">The sequence shown here is derived from an EMBL/GenBank/DDBJ whole genome shotgun (WGS) entry which is preliminary data.</text>
</comment>
<evidence type="ECO:0000259" key="6">
    <source>
        <dbReference type="PROSITE" id="PS50893"/>
    </source>
</evidence>
<evidence type="ECO:0000313" key="8">
    <source>
        <dbReference type="Proteomes" id="UP000739180"/>
    </source>
</evidence>
<dbReference type="InterPro" id="IPR003439">
    <property type="entry name" value="ABC_transporter-like_ATP-bd"/>
</dbReference>
<dbReference type="Pfam" id="PF00005">
    <property type="entry name" value="ABC_tran"/>
    <property type="match status" value="1"/>
</dbReference>
<evidence type="ECO:0000256" key="3">
    <source>
        <dbReference type="ARBA" id="ARBA00022741"/>
    </source>
</evidence>
<accession>A0ABY2XP34</accession>
<evidence type="ECO:0000313" key="7">
    <source>
        <dbReference type="EMBL" id="TMW13347.1"/>
    </source>
</evidence>
<dbReference type="PROSITE" id="PS50893">
    <property type="entry name" value="ABC_TRANSPORTER_2"/>
    <property type="match status" value="1"/>
</dbReference>
<dbReference type="SMART" id="SM00382">
    <property type="entry name" value="AAA"/>
    <property type="match status" value="1"/>
</dbReference>
<evidence type="ECO:0000256" key="2">
    <source>
        <dbReference type="ARBA" id="ARBA00022448"/>
    </source>
</evidence>
<dbReference type="PANTHER" id="PTHR42788">
    <property type="entry name" value="TAURINE IMPORT ATP-BINDING PROTEIN-RELATED"/>
    <property type="match status" value="1"/>
</dbReference>
<protein>
    <submittedName>
        <fullName evidence="7">ATP-binding cassette domain-containing protein</fullName>
    </submittedName>
</protein>
<feature type="domain" description="ABC transporter" evidence="6">
    <location>
        <begin position="17"/>
        <end position="248"/>
    </location>
</feature>
<dbReference type="InterPro" id="IPR017871">
    <property type="entry name" value="ABC_transporter-like_CS"/>
</dbReference>
<keyword evidence="2" id="KW-0813">Transport</keyword>
<dbReference type="PROSITE" id="PS00211">
    <property type="entry name" value="ABC_TRANSPORTER_1"/>
    <property type="match status" value="1"/>
</dbReference>
<dbReference type="EMBL" id="VCQT01000025">
    <property type="protein sequence ID" value="TMW13347.1"/>
    <property type="molecule type" value="Genomic_DNA"/>
</dbReference>
<keyword evidence="4 7" id="KW-0067">ATP-binding</keyword>
<sequence length="275" mass="30241">MNPIATPTTTTQSDAFIEMRDVSKHFGDFLAVDQLSMTVRRGEIVALLGRTGAGKSTVMSLSMGTIAPDQGTVRVGGADPSREFDALRGKMAVAFQTDRLLPWRTAVENAELGLLILNHSKSQAREAALHWLARVKLEGAEHKYVHELSGGMRQRVSLARALAVDPELIFLDEVFSQLDHVTSQVLRRDFSRIVREVGKTCVFVTHRIEDALDIADRIYVLDAPARVCLALSVSEQTRRDPRALADLHDQIAQAIGGDTESAGHDPNYSENQDLS</sequence>
<keyword evidence="3" id="KW-0547">Nucleotide-binding</keyword>
<reference evidence="7 8" key="1">
    <citation type="submission" date="2019-05" db="EMBL/GenBank/DDBJ databases">
        <title>Genome of Alcanivorax gelatiniphagus, an oil degrading marine bacteria.</title>
        <authorList>
            <person name="Kwon K.K."/>
        </authorList>
    </citation>
    <scope>NUCLEOTIDE SEQUENCE [LARGE SCALE GENOMIC DNA]</scope>
    <source>
        <strain evidence="7 8">MEBiC 08158</strain>
    </source>
</reference>
<dbReference type="GO" id="GO:0005524">
    <property type="term" value="F:ATP binding"/>
    <property type="evidence" value="ECO:0007669"/>
    <property type="project" value="UniProtKB-KW"/>
</dbReference>
<dbReference type="Proteomes" id="UP000739180">
    <property type="component" value="Unassembled WGS sequence"/>
</dbReference>
<proteinExistence type="inferred from homology"/>
<dbReference type="Gene3D" id="3.40.50.300">
    <property type="entry name" value="P-loop containing nucleotide triphosphate hydrolases"/>
    <property type="match status" value="1"/>
</dbReference>
<keyword evidence="8" id="KW-1185">Reference proteome</keyword>
<comment type="similarity">
    <text evidence="1">Belongs to the ABC transporter superfamily.</text>
</comment>
<evidence type="ECO:0000256" key="5">
    <source>
        <dbReference type="SAM" id="MobiDB-lite"/>
    </source>
</evidence>
<evidence type="ECO:0000256" key="1">
    <source>
        <dbReference type="ARBA" id="ARBA00005417"/>
    </source>
</evidence>
<dbReference type="InterPro" id="IPR003593">
    <property type="entry name" value="AAA+_ATPase"/>
</dbReference>
<evidence type="ECO:0000256" key="4">
    <source>
        <dbReference type="ARBA" id="ARBA00022840"/>
    </source>
</evidence>